<evidence type="ECO:0000313" key="4">
    <source>
        <dbReference type="EMBL" id="KAK8600920.1"/>
    </source>
</evidence>
<evidence type="ECO:0000313" key="5">
    <source>
        <dbReference type="Proteomes" id="UP001472677"/>
    </source>
</evidence>
<proteinExistence type="predicted"/>
<dbReference type="EMBL" id="JBBPBM010000001">
    <property type="protein sequence ID" value="KAK8600920.1"/>
    <property type="molecule type" value="Genomic_DNA"/>
</dbReference>
<feature type="region of interest" description="Disordered" evidence="2">
    <location>
        <begin position="31"/>
        <end position="57"/>
    </location>
</feature>
<comment type="caution">
    <text evidence="4">The sequence shown here is derived from an EMBL/GenBank/DDBJ whole genome shotgun (WGS) entry which is preliminary data.</text>
</comment>
<accession>A0ABR2GDS1</accession>
<protein>
    <recommendedName>
        <fullName evidence="3">CCHC-type domain-containing protein</fullName>
    </recommendedName>
</protein>
<gene>
    <name evidence="4" type="ORF">V6N12_050765</name>
</gene>
<keyword evidence="1" id="KW-0479">Metal-binding</keyword>
<keyword evidence="1" id="KW-0863">Zinc-finger</keyword>
<evidence type="ECO:0000256" key="2">
    <source>
        <dbReference type="SAM" id="MobiDB-lite"/>
    </source>
</evidence>
<name>A0ABR2GDS1_9ROSI</name>
<keyword evidence="5" id="KW-1185">Reference proteome</keyword>
<organism evidence="4 5">
    <name type="scientific">Hibiscus sabdariffa</name>
    <name type="common">roselle</name>
    <dbReference type="NCBI Taxonomy" id="183260"/>
    <lineage>
        <taxon>Eukaryota</taxon>
        <taxon>Viridiplantae</taxon>
        <taxon>Streptophyta</taxon>
        <taxon>Embryophyta</taxon>
        <taxon>Tracheophyta</taxon>
        <taxon>Spermatophyta</taxon>
        <taxon>Magnoliopsida</taxon>
        <taxon>eudicotyledons</taxon>
        <taxon>Gunneridae</taxon>
        <taxon>Pentapetalae</taxon>
        <taxon>rosids</taxon>
        <taxon>malvids</taxon>
        <taxon>Malvales</taxon>
        <taxon>Malvaceae</taxon>
        <taxon>Malvoideae</taxon>
        <taxon>Hibiscus</taxon>
    </lineage>
</organism>
<dbReference type="PROSITE" id="PS50158">
    <property type="entry name" value="ZF_CCHC"/>
    <property type="match status" value="1"/>
</dbReference>
<sequence>MVQNLEYEGLNNICYVCGTYGHSKENCGKSVDSPVPTANQQVEKSATPSGPSVAQPFGPWMVVDNSRRKTWAGNKKVNGSESSKAIHEGSHYAVLEEIPEENGSDFGPATTVLEKPQSTLKATIGQMRLVKEKSTVPQKIFIPNEAYITSNPIKKKDNVAC</sequence>
<keyword evidence="1" id="KW-0862">Zinc</keyword>
<feature type="domain" description="CCHC-type" evidence="3">
    <location>
        <begin position="14"/>
        <end position="27"/>
    </location>
</feature>
<evidence type="ECO:0000256" key="1">
    <source>
        <dbReference type="PROSITE-ProRule" id="PRU00047"/>
    </source>
</evidence>
<dbReference type="Proteomes" id="UP001472677">
    <property type="component" value="Unassembled WGS sequence"/>
</dbReference>
<feature type="compositionally biased region" description="Polar residues" evidence="2">
    <location>
        <begin position="36"/>
        <end position="52"/>
    </location>
</feature>
<dbReference type="InterPro" id="IPR001878">
    <property type="entry name" value="Znf_CCHC"/>
</dbReference>
<reference evidence="4 5" key="1">
    <citation type="journal article" date="2024" name="G3 (Bethesda)">
        <title>Genome assembly of Hibiscus sabdariffa L. provides insights into metabolisms of medicinal natural products.</title>
        <authorList>
            <person name="Kim T."/>
        </authorList>
    </citation>
    <scope>NUCLEOTIDE SEQUENCE [LARGE SCALE GENOMIC DNA]</scope>
    <source>
        <strain evidence="4">TK-2024</strain>
        <tissue evidence="4">Old leaves</tissue>
    </source>
</reference>
<evidence type="ECO:0000259" key="3">
    <source>
        <dbReference type="PROSITE" id="PS50158"/>
    </source>
</evidence>